<evidence type="ECO:0000313" key="1">
    <source>
        <dbReference type="EMBL" id="OUQ08147.1"/>
    </source>
</evidence>
<dbReference type="Gene3D" id="1.10.287.1080">
    <property type="entry name" value="MazG-like"/>
    <property type="match status" value="1"/>
</dbReference>
<dbReference type="Proteomes" id="UP000196074">
    <property type="component" value="Unassembled WGS sequence"/>
</dbReference>
<protein>
    <submittedName>
        <fullName evidence="1">Uncharacterized protein</fullName>
    </submittedName>
</protein>
<reference evidence="2" key="1">
    <citation type="submission" date="2017-04" db="EMBL/GenBank/DDBJ databases">
        <title>Function of individual gut microbiota members based on whole genome sequencing of pure cultures obtained from chicken caecum.</title>
        <authorList>
            <person name="Medvecky M."/>
            <person name="Cejkova D."/>
            <person name="Polansky O."/>
            <person name="Karasova D."/>
            <person name="Kubasova T."/>
            <person name="Cizek A."/>
            <person name="Rychlik I."/>
        </authorList>
    </citation>
    <scope>NUCLEOTIDE SEQUENCE [LARGE SCALE GENOMIC DNA]</scope>
    <source>
        <strain evidence="2">An144</strain>
    </source>
</reference>
<sequence length="154" mass="18184">MQTMKRLVEEVEYYIDKTNQLTLIDNYEIMYHLLDNLGDLSRAIRSLTFSKDQQHTQSINVYIMNNAIGDMLYLLILLSRKKGCSFMFDTEIKDATDPLYHLVVLLEKIYANLDKDGWKEEQRWIAEIVGTLRQIATKYDFALEECLSNRIDKF</sequence>
<accession>A0A1Y4QSA8</accession>
<dbReference type="EMBL" id="NFLC01000036">
    <property type="protein sequence ID" value="OUQ08147.1"/>
    <property type="molecule type" value="Genomic_DNA"/>
</dbReference>
<dbReference type="RefSeq" id="WP_087216172.1">
    <property type="nucleotide sequence ID" value="NZ_NFLC01000036.1"/>
</dbReference>
<proteinExistence type="predicted"/>
<comment type="caution">
    <text evidence="1">The sequence shown here is derived from an EMBL/GenBank/DDBJ whole genome shotgun (WGS) entry which is preliminary data.</text>
</comment>
<dbReference type="AlphaFoldDB" id="A0A1Y4QSA8"/>
<gene>
    <name evidence="1" type="ORF">B5E88_11470</name>
</gene>
<name>A0A1Y4QSA8_9ENTE</name>
<evidence type="ECO:0000313" key="2">
    <source>
        <dbReference type="Proteomes" id="UP000196074"/>
    </source>
</evidence>
<organism evidence="1 2">
    <name type="scientific">Enterococcus cecorum</name>
    <dbReference type="NCBI Taxonomy" id="44008"/>
    <lineage>
        <taxon>Bacteria</taxon>
        <taxon>Bacillati</taxon>
        <taxon>Bacillota</taxon>
        <taxon>Bacilli</taxon>
        <taxon>Lactobacillales</taxon>
        <taxon>Enterococcaceae</taxon>
        <taxon>Enterococcus</taxon>
    </lineage>
</organism>